<feature type="domain" description="Glycosyltransferase 2-like" evidence="1">
    <location>
        <begin position="292"/>
        <end position="451"/>
    </location>
</feature>
<dbReference type="AlphaFoldDB" id="A0A916SSW6"/>
<dbReference type="InterPro" id="IPR050834">
    <property type="entry name" value="Glycosyltransf_2"/>
</dbReference>
<dbReference type="CDD" id="cd04184">
    <property type="entry name" value="GT2_RfbC_Mx_like"/>
    <property type="match status" value="1"/>
</dbReference>
<dbReference type="InterPro" id="IPR029044">
    <property type="entry name" value="Nucleotide-diphossugar_trans"/>
</dbReference>
<protein>
    <recommendedName>
        <fullName evidence="1">Glycosyltransferase 2-like domain-containing protein</fullName>
    </recommendedName>
</protein>
<dbReference type="PANTHER" id="PTHR43685">
    <property type="entry name" value="GLYCOSYLTRANSFERASE"/>
    <property type="match status" value="1"/>
</dbReference>
<reference evidence="2" key="1">
    <citation type="journal article" date="2014" name="Int. J. Syst. Evol. Microbiol.">
        <title>Complete genome sequence of Corynebacterium casei LMG S-19264T (=DSM 44701T), isolated from a smear-ripened cheese.</title>
        <authorList>
            <consortium name="US DOE Joint Genome Institute (JGI-PGF)"/>
            <person name="Walter F."/>
            <person name="Albersmeier A."/>
            <person name="Kalinowski J."/>
            <person name="Ruckert C."/>
        </authorList>
    </citation>
    <scope>NUCLEOTIDE SEQUENCE</scope>
    <source>
        <strain evidence="2">CGMCC 1.15322</strain>
    </source>
</reference>
<dbReference type="PANTHER" id="PTHR43685:SF2">
    <property type="entry name" value="GLYCOSYLTRANSFERASE 2-LIKE DOMAIN-CONTAINING PROTEIN"/>
    <property type="match status" value="1"/>
</dbReference>
<reference evidence="2" key="2">
    <citation type="submission" date="2020-09" db="EMBL/GenBank/DDBJ databases">
        <authorList>
            <person name="Sun Q."/>
            <person name="Zhou Y."/>
        </authorList>
    </citation>
    <scope>NUCLEOTIDE SEQUENCE</scope>
    <source>
        <strain evidence="2">CGMCC 1.15322</strain>
    </source>
</reference>
<gene>
    <name evidence="2" type="ORF">GCM10011496_38930</name>
</gene>
<dbReference type="InterPro" id="IPR001173">
    <property type="entry name" value="Glyco_trans_2-like"/>
</dbReference>
<feature type="domain" description="Glycosyltransferase 2-like" evidence="1">
    <location>
        <begin position="551"/>
        <end position="730"/>
    </location>
</feature>
<evidence type="ECO:0000259" key="1">
    <source>
        <dbReference type="Pfam" id="PF00535"/>
    </source>
</evidence>
<comment type="caution">
    <text evidence="2">The sequence shown here is derived from an EMBL/GenBank/DDBJ whole genome shotgun (WGS) entry which is preliminary data.</text>
</comment>
<dbReference type="CDD" id="cd04186">
    <property type="entry name" value="GT_2_like_c"/>
    <property type="match status" value="1"/>
</dbReference>
<name>A0A916SSW6_9BURK</name>
<dbReference type="Proteomes" id="UP000620596">
    <property type="component" value="Unassembled WGS sequence"/>
</dbReference>
<dbReference type="RefSeq" id="WP_188710261.1">
    <property type="nucleotide sequence ID" value="NZ_BMIG01000024.1"/>
</dbReference>
<dbReference type="Gene3D" id="3.90.550.10">
    <property type="entry name" value="Spore Coat Polysaccharide Biosynthesis Protein SpsA, Chain A"/>
    <property type="match status" value="2"/>
</dbReference>
<proteinExistence type="predicted"/>
<keyword evidence="3" id="KW-1185">Reference proteome</keyword>
<organism evidence="2 3">
    <name type="scientific">Polaromonas eurypsychrophila</name>
    <dbReference type="NCBI Taxonomy" id="1614635"/>
    <lineage>
        <taxon>Bacteria</taxon>
        <taxon>Pseudomonadati</taxon>
        <taxon>Pseudomonadota</taxon>
        <taxon>Betaproteobacteria</taxon>
        <taxon>Burkholderiales</taxon>
        <taxon>Comamonadaceae</taxon>
        <taxon>Polaromonas</taxon>
    </lineage>
</organism>
<evidence type="ECO:0000313" key="2">
    <source>
        <dbReference type="EMBL" id="GGB14184.1"/>
    </source>
</evidence>
<sequence>MKLITQTHPTESKLTCANAAFKNKDFELAIVLYEDALKHSKEPIRSNILFNLNLLKKRLGPSPAATKAKPEKRDITNNLVPIKHLEPDFDDSEYWKSVGDDPHFHIKPKQERYFEAGWYQIELLVESSRRTNLAKFYLNYGDGYSEKNTFSLPYNSKKLAKRIVYFKEYCSEIRFDPKESQGRFRVIGLHITPVAVADAEDIMLQEMLSQRTKVKLKDSASYKIQMKFEKRAYSNKFILVEHIFYNYQELFTGRSDSIAYEDWIECIEKPSLPTAEQVNLNIINLSIKPVISVVMPVFNTDEQYLSLCIDSVIAQTYPHWELCIADDASPKPHVRRLLEAYAAKDARIRVVFRKENGHISHASNSALEIAHGEFVALLDHDDALPDYALYFIALAINANPDAQFFYSDEDKLDQNGARFEPNFKSDWNPDLFYSQNYVSHLGVYRRELLNRINGFRPGVEGSQDQDLLLRCLPHVRHDQIIHVPRVLYHWRMVEGSTALASGEKSYTMNAGVKALQDYFLTVNPRISVEPGQVPNTYRVRWPLPESPPLVSLLIPTRDRRALTETCVRSIIDRSTYTNYEILILDNGSVESETLEFFEQIQKEDRRVRVLRYDCPFNYSAINNFGVLHARGVVIGLVNNDIEVISPEWLTEMLSHAIRPDIGCVGAKLYYSNDTLQHGGVVCGIGGVAGHSHKYFARSNTGYFSRLFLTQTMSAVTAACLLVRRDVYEKVGGLDETNLKIAFNDVDFCLKVREAGYRNLWTPYAELYHYESISRGIEDTLAKQERFGGEVEFMQKKWGDLLKIDPYYSPNLTKDREDFSITSSDHV</sequence>
<dbReference type="SUPFAM" id="SSF53448">
    <property type="entry name" value="Nucleotide-diphospho-sugar transferases"/>
    <property type="match status" value="2"/>
</dbReference>
<evidence type="ECO:0000313" key="3">
    <source>
        <dbReference type="Proteomes" id="UP000620596"/>
    </source>
</evidence>
<dbReference type="Pfam" id="PF00535">
    <property type="entry name" value="Glycos_transf_2"/>
    <property type="match status" value="2"/>
</dbReference>
<dbReference type="EMBL" id="BMIG01000024">
    <property type="protein sequence ID" value="GGB14184.1"/>
    <property type="molecule type" value="Genomic_DNA"/>
</dbReference>
<accession>A0A916SSW6</accession>
<dbReference type="GO" id="GO:0044010">
    <property type="term" value="P:single-species biofilm formation"/>
    <property type="evidence" value="ECO:0007669"/>
    <property type="project" value="TreeGrafter"/>
</dbReference>